<proteinExistence type="inferred from homology"/>
<dbReference type="GO" id="GO:0030688">
    <property type="term" value="C:preribosome, small subunit precursor"/>
    <property type="evidence" value="ECO:0007669"/>
    <property type="project" value="InterPro"/>
</dbReference>
<comment type="subcellular location">
    <subcellularLocation>
        <location evidence="1">Nucleus</location>
        <location evidence="1">Nucleolus</location>
    </subcellularLocation>
</comment>
<evidence type="ECO:0000256" key="5">
    <source>
        <dbReference type="SAM" id="MobiDB-lite"/>
    </source>
</evidence>
<dbReference type="GO" id="GO:0000462">
    <property type="term" value="P:maturation of SSU-rRNA from tricistronic rRNA transcript (SSU-rRNA, 5.8S rRNA, LSU-rRNA)"/>
    <property type="evidence" value="ECO:0007669"/>
    <property type="project" value="InterPro"/>
</dbReference>
<dbReference type="OrthoDB" id="5429132at2759"/>
<protein>
    <recommendedName>
        <fullName evidence="3">Ribosome biogenesis protein SLX9</fullName>
    </recommendedName>
</protein>
<evidence type="ECO:0000256" key="4">
    <source>
        <dbReference type="ARBA" id="ARBA00023242"/>
    </source>
</evidence>
<keyword evidence="7" id="KW-1185">Reference proteome</keyword>
<evidence type="ECO:0000256" key="2">
    <source>
        <dbReference type="ARBA" id="ARBA00011022"/>
    </source>
</evidence>
<feature type="compositionally biased region" description="Basic residues" evidence="5">
    <location>
        <begin position="1"/>
        <end position="12"/>
    </location>
</feature>
<dbReference type="VEuPathDB" id="FungiDB:ASPWEDRAFT_25662"/>
<dbReference type="GO" id="GO:0005730">
    <property type="term" value="C:nucleolus"/>
    <property type="evidence" value="ECO:0007669"/>
    <property type="project" value="UniProtKB-SubCell"/>
</dbReference>
<name>A0A1L9RY64_ASPWE</name>
<accession>A0A1L9RY64</accession>
<dbReference type="EMBL" id="KV878210">
    <property type="protein sequence ID" value="OJJ39869.1"/>
    <property type="molecule type" value="Genomic_DNA"/>
</dbReference>
<dbReference type="GO" id="GO:0030686">
    <property type="term" value="C:90S preribosome"/>
    <property type="evidence" value="ECO:0007669"/>
    <property type="project" value="InterPro"/>
</dbReference>
<dbReference type="Pfam" id="PF15341">
    <property type="entry name" value="SLX9"/>
    <property type="match status" value="1"/>
</dbReference>
<evidence type="ECO:0000313" key="6">
    <source>
        <dbReference type="EMBL" id="OJJ39869.1"/>
    </source>
</evidence>
<evidence type="ECO:0000313" key="7">
    <source>
        <dbReference type="Proteomes" id="UP000184383"/>
    </source>
</evidence>
<dbReference type="InterPro" id="IPR028160">
    <property type="entry name" value="Slx9-like"/>
</dbReference>
<sequence>MAPVRSIKKQTAAKKPTSGRGVVPSTKSSLFEDDFRTSKKDKRLIKHSSFMSKIEKNSNKTPKRRRASKKLAANLDSLADALPETETDLNNPESQVNVIKQKTLRHKPGAMKRREKLEKLERDRFAKNMAQMSSIQAPAATTAEQNTAADSTSNRWAALRGFISQTMEQQPVFKTNK</sequence>
<organism evidence="6 7">
    <name type="scientific">Aspergillus wentii DTO 134E9</name>
    <dbReference type="NCBI Taxonomy" id="1073089"/>
    <lineage>
        <taxon>Eukaryota</taxon>
        <taxon>Fungi</taxon>
        <taxon>Dikarya</taxon>
        <taxon>Ascomycota</taxon>
        <taxon>Pezizomycotina</taxon>
        <taxon>Eurotiomycetes</taxon>
        <taxon>Eurotiomycetidae</taxon>
        <taxon>Eurotiales</taxon>
        <taxon>Aspergillaceae</taxon>
        <taxon>Aspergillus</taxon>
        <taxon>Aspergillus subgen. Cremei</taxon>
    </lineage>
</organism>
<gene>
    <name evidence="6" type="ORF">ASPWEDRAFT_25662</name>
</gene>
<feature type="region of interest" description="Disordered" evidence="5">
    <location>
        <begin position="1"/>
        <end position="68"/>
    </location>
</feature>
<dbReference type="GeneID" id="63748608"/>
<evidence type="ECO:0000256" key="1">
    <source>
        <dbReference type="ARBA" id="ARBA00004604"/>
    </source>
</evidence>
<reference evidence="7" key="1">
    <citation type="journal article" date="2017" name="Genome Biol.">
        <title>Comparative genomics reveals high biological diversity and specific adaptations in the industrially and medically important fungal genus Aspergillus.</title>
        <authorList>
            <person name="de Vries R.P."/>
            <person name="Riley R."/>
            <person name="Wiebenga A."/>
            <person name="Aguilar-Osorio G."/>
            <person name="Amillis S."/>
            <person name="Uchima C.A."/>
            <person name="Anderluh G."/>
            <person name="Asadollahi M."/>
            <person name="Askin M."/>
            <person name="Barry K."/>
            <person name="Battaglia E."/>
            <person name="Bayram O."/>
            <person name="Benocci T."/>
            <person name="Braus-Stromeyer S.A."/>
            <person name="Caldana C."/>
            <person name="Canovas D."/>
            <person name="Cerqueira G.C."/>
            <person name="Chen F."/>
            <person name="Chen W."/>
            <person name="Choi C."/>
            <person name="Clum A."/>
            <person name="Dos Santos R.A."/>
            <person name="Damasio A.R."/>
            <person name="Diallinas G."/>
            <person name="Emri T."/>
            <person name="Fekete E."/>
            <person name="Flipphi M."/>
            <person name="Freyberg S."/>
            <person name="Gallo A."/>
            <person name="Gournas C."/>
            <person name="Habgood R."/>
            <person name="Hainaut M."/>
            <person name="Harispe M.L."/>
            <person name="Henrissat B."/>
            <person name="Hilden K.S."/>
            <person name="Hope R."/>
            <person name="Hossain A."/>
            <person name="Karabika E."/>
            <person name="Karaffa L."/>
            <person name="Karanyi Z."/>
            <person name="Krasevec N."/>
            <person name="Kuo A."/>
            <person name="Kusch H."/>
            <person name="LaButti K."/>
            <person name="Lagendijk E.L."/>
            <person name="Lapidus A."/>
            <person name="Levasseur A."/>
            <person name="Lindquist E."/>
            <person name="Lipzen A."/>
            <person name="Logrieco A.F."/>
            <person name="MacCabe A."/>
            <person name="Maekelae M.R."/>
            <person name="Malavazi I."/>
            <person name="Melin P."/>
            <person name="Meyer V."/>
            <person name="Mielnichuk N."/>
            <person name="Miskei M."/>
            <person name="Molnar A.P."/>
            <person name="Mule G."/>
            <person name="Ngan C.Y."/>
            <person name="Orejas M."/>
            <person name="Orosz E."/>
            <person name="Ouedraogo J.P."/>
            <person name="Overkamp K.M."/>
            <person name="Park H.-S."/>
            <person name="Perrone G."/>
            <person name="Piumi F."/>
            <person name="Punt P.J."/>
            <person name="Ram A.F."/>
            <person name="Ramon A."/>
            <person name="Rauscher S."/>
            <person name="Record E."/>
            <person name="Riano-Pachon D.M."/>
            <person name="Robert V."/>
            <person name="Roehrig J."/>
            <person name="Ruller R."/>
            <person name="Salamov A."/>
            <person name="Salih N.S."/>
            <person name="Samson R.A."/>
            <person name="Sandor E."/>
            <person name="Sanguinetti M."/>
            <person name="Schuetze T."/>
            <person name="Sepcic K."/>
            <person name="Shelest E."/>
            <person name="Sherlock G."/>
            <person name="Sophianopoulou V."/>
            <person name="Squina F.M."/>
            <person name="Sun H."/>
            <person name="Susca A."/>
            <person name="Todd R.B."/>
            <person name="Tsang A."/>
            <person name="Unkles S.E."/>
            <person name="van de Wiele N."/>
            <person name="van Rossen-Uffink D."/>
            <person name="Oliveira J.V."/>
            <person name="Vesth T.C."/>
            <person name="Visser J."/>
            <person name="Yu J.-H."/>
            <person name="Zhou M."/>
            <person name="Andersen M.R."/>
            <person name="Archer D.B."/>
            <person name="Baker S.E."/>
            <person name="Benoit I."/>
            <person name="Brakhage A.A."/>
            <person name="Braus G.H."/>
            <person name="Fischer R."/>
            <person name="Frisvad J.C."/>
            <person name="Goldman G.H."/>
            <person name="Houbraken J."/>
            <person name="Oakley B."/>
            <person name="Pocsi I."/>
            <person name="Scazzocchio C."/>
            <person name="Seiboth B."/>
            <person name="vanKuyk P.A."/>
            <person name="Wortman J."/>
            <person name="Dyer P.S."/>
            <person name="Grigoriev I.V."/>
        </authorList>
    </citation>
    <scope>NUCLEOTIDE SEQUENCE [LARGE SCALE GENOMIC DNA]</scope>
    <source>
        <strain evidence="7">DTO 134E9</strain>
    </source>
</reference>
<dbReference type="AlphaFoldDB" id="A0A1L9RY64"/>
<dbReference type="Proteomes" id="UP000184383">
    <property type="component" value="Unassembled WGS sequence"/>
</dbReference>
<dbReference type="RefSeq" id="XP_040693545.1">
    <property type="nucleotide sequence ID" value="XM_040832760.1"/>
</dbReference>
<evidence type="ECO:0000256" key="3">
    <source>
        <dbReference type="ARBA" id="ARBA00021321"/>
    </source>
</evidence>
<keyword evidence="4" id="KW-0539">Nucleus</keyword>
<comment type="similarity">
    <text evidence="2">Belongs to the SLX9 family.</text>
</comment>